<name>V4QZW8_9HYPH</name>
<sequence length="95" mass="10691">MRMSSAETTTDHKKIKEWVEARGGTPTKVKGTGDSDEEGILRIDFGEPEDSLEPISWDAFFSVFEESRLAFLHQDKTGDGSTSRFFKFVKRDGQG</sequence>
<dbReference type="eggNOG" id="ENOG5032Y6R">
    <property type="taxonomic scope" value="Bacteria"/>
</dbReference>
<evidence type="ECO:0000256" key="1">
    <source>
        <dbReference type="SAM" id="MobiDB-lite"/>
    </source>
</evidence>
<dbReference type="EC" id="2.4.1.18" evidence="2"/>
<evidence type="ECO:0000313" key="3">
    <source>
        <dbReference type="Proteomes" id="UP000017819"/>
    </source>
</evidence>
<dbReference type="STRING" id="631454.N177_1824"/>
<organism evidence="2 3">
    <name type="scientific">Lutibaculum baratangense AMV1</name>
    <dbReference type="NCBI Taxonomy" id="631454"/>
    <lineage>
        <taxon>Bacteria</taxon>
        <taxon>Pseudomonadati</taxon>
        <taxon>Pseudomonadota</taxon>
        <taxon>Alphaproteobacteria</taxon>
        <taxon>Hyphomicrobiales</taxon>
        <taxon>Tepidamorphaceae</taxon>
        <taxon>Lutibaculum</taxon>
    </lineage>
</organism>
<proteinExistence type="predicted"/>
<accession>V4QZW8</accession>
<dbReference type="PATRIC" id="fig|631454.5.peg.1803"/>
<protein>
    <submittedName>
        <fullName evidence="2">1,4-alpha-glucan branching enzyme</fullName>
        <ecNumber evidence="2">2.4.1.18</ecNumber>
    </submittedName>
</protein>
<evidence type="ECO:0000313" key="2">
    <source>
        <dbReference type="EMBL" id="ESR25307.1"/>
    </source>
</evidence>
<dbReference type="AlphaFoldDB" id="V4QZW8"/>
<comment type="caution">
    <text evidence="2">The sequence shown here is derived from an EMBL/GenBank/DDBJ whole genome shotgun (WGS) entry which is preliminary data.</text>
</comment>
<reference evidence="2 3" key="1">
    <citation type="journal article" date="2014" name="Genome Announc.">
        <title>Draft Genome Sequence of Lutibaculum baratangense Strain AMV1T, Isolated from a Mud Volcano in Andamans, India.</title>
        <authorList>
            <person name="Singh A."/>
            <person name="Sreenivas A."/>
            <person name="Sathyanarayana Reddy G."/>
            <person name="Pinnaka A.K."/>
            <person name="Shivaji S."/>
        </authorList>
    </citation>
    <scope>NUCLEOTIDE SEQUENCE [LARGE SCALE GENOMIC DNA]</scope>
    <source>
        <strain evidence="2 3">AMV1</strain>
    </source>
</reference>
<keyword evidence="3" id="KW-1185">Reference proteome</keyword>
<feature type="compositionally biased region" description="Basic and acidic residues" evidence="1">
    <location>
        <begin position="9"/>
        <end position="20"/>
    </location>
</feature>
<keyword evidence="2" id="KW-0808">Transferase</keyword>
<feature type="region of interest" description="Disordered" evidence="1">
    <location>
        <begin position="1"/>
        <end position="39"/>
    </location>
</feature>
<gene>
    <name evidence="2" type="ORF">N177_1824</name>
</gene>
<dbReference type="EMBL" id="AWXZ01000023">
    <property type="protein sequence ID" value="ESR25307.1"/>
    <property type="molecule type" value="Genomic_DNA"/>
</dbReference>
<keyword evidence="2" id="KW-0328">Glycosyltransferase</keyword>
<dbReference type="Proteomes" id="UP000017819">
    <property type="component" value="Unassembled WGS sequence"/>
</dbReference>
<dbReference type="GO" id="GO:0003844">
    <property type="term" value="F:1,4-alpha-glucan branching enzyme activity"/>
    <property type="evidence" value="ECO:0007669"/>
    <property type="project" value="UniProtKB-EC"/>
</dbReference>